<dbReference type="HOGENOM" id="CLU_1079212_0_0_1"/>
<sequence>MRRQVLHLHLDDVLPHPDVGDVPAGAVHPGGDGGHAEGAGGEQLERRGEERRQRDADRRRRLAAPADAARLVGGEEARLAVEREVLAVVLEHVVAAEPVLEQVHGAADDGVRRVGGGGGAGAAAELGEEHRRRDAVLEAVEGAAAEEAVDAGEDDAAVRELEAAVREGGALRRALREEAGDGDRRVQTCRPCLLLPREMHHLAPSNAREIAGGGAKGVNDRLDTVLDRSSQTHRIFWMQAVMWRNPTTTMSMLPYICQ</sequence>
<dbReference type="Proteomes" id="UP000006591">
    <property type="component" value="Chromosome 8"/>
</dbReference>
<dbReference type="Gramene" id="ONIVA08G25640.1">
    <property type="protein sequence ID" value="ONIVA08G25640.1"/>
    <property type="gene ID" value="ONIVA08G25640"/>
</dbReference>
<keyword evidence="3" id="KW-1185">Reference proteome</keyword>
<dbReference type="eggNOG" id="ENOG502R4YX">
    <property type="taxonomic scope" value="Eukaryota"/>
</dbReference>
<accession>A0A0E0IFF1</accession>
<organism evidence="2">
    <name type="scientific">Oryza nivara</name>
    <name type="common">Indian wild rice</name>
    <name type="synonym">Oryza sativa f. spontanea</name>
    <dbReference type="NCBI Taxonomy" id="4536"/>
    <lineage>
        <taxon>Eukaryota</taxon>
        <taxon>Viridiplantae</taxon>
        <taxon>Streptophyta</taxon>
        <taxon>Embryophyta</taxon>
        <taxon>Tracheophyta</taxon>
        <taxon>Spermatophyta</taxon>
        <taxon>Magnoliopsida</taxon>
        <taxon>Liliopsida</taxon>
        <taxon>Poales</taxon>
        <taxon>Poaceae</taxon>
        <taxon>BOP clade</taxon>
        <taxon>Oryzoideae</taxon>
        <taxon>Oryzeae</taxon>
        <taxon>Oryzinae</taxon>
        <taxon>Oryza</taxon>
    </lineage>
</organism>
<reference evidence="2" key="1">
    <citation type="submission" date="2015-04" db="UniProtKB">
        <authorList>
            <consortium name="EnsemblPlants"/>
        </authorList>
    </citation>
    <scope>IDENTIFICATION</scope>
    <source>
        <strain evidence="2">SL10</strain>
    </source>
</reference>
<dbReference type="AlphaFoldDB" id="A0A0E0IFF1"/>
<proteinExistence type="predicted"/>
<evidence type="ECO:0000256" key="1">
    <source>
        <dbReference type="SAM" id="MobiDB-lite"/>
    </source>
</evidence>
<dbReference type="EnsemblPlants" id="ONIVA08G25640.1">
    <property type="protein sequence ID" value="ONIVA08G25640.1"/>
    <property type="gene ID" value="ONIVA08G25640"/>
</dbReference>
<evidence type="ECO:0000313" key="2">
    <source>
        <dbReference type="EnsemblPlants" id="ONIVA08G25640.1"/>
    </source>
</evidence>
<feature type="compositionally biased region" description="Basic and acidic residues" evidence="1">
    <location>
        <begin position="43"/>
        <end position="58"/>
    </location>
</feature>
<feature type="compositionally biased region" description="Gly residues" evidence="1">
    <location>
        <begin position="28"/>
        <end position="41"/>
    </location>
</feature>
<protein>
    <submittedName>
        <fullName evidence="2">Uncharacterized protein</fullName>
    </submittedName>
</protein>
<evidence type="ECO:0000313" key="3">
    <source>
        <dbReference type="Proteomes" id="UP000006591"/>
    </source>
</evidence>
<name>A0A0E0IFF1_ORYNI</name>
<feature type="region of interest" description="Disordered" evidence="1">
    <location>
        <begin position="13"/>
        <end position="61"/>
    </location>
</feature>
<reference evidence="2" key="2">
    <citation type="submission" date="2018-04" db="EMBL/GenBank/DDBJ databases">
        <title>OnivRS2 (Oryza nivara Reference Sequence Version 2).</title>
        <authorList>
            <person name="Zhang J."/>
            <person name="Kudrna D."/>
            <person name="Lee S."/>
            <person name="Talag J."/>
            <person name="Rajasekar S."/>
            <person name="Welchert J."/>
            <person name="Hsing Y.-I."/>
            <person name="Wing R.A."/>
        </authorList>
    </citation>
    <scope>NUCLEOTIDE SEQUENCE [LARGE SCALE GENOMIC DNA]</scope>
    <source>
        <strain evidence="2">SL10</strain>
    </source>
</reference>